<evidence type="ECO:0000256" key="1">
    <source>
        <dbReference type="ARBA" id="ARBA00023015"/>
    </source>
</evidence>
<dbReference type="SMART" id="SM00342">
    <property type="entry name" value="HTH_ARAC"/>
    <property type="match status" value="1"/>
</dbReference>
<dbReference type="GO" id="GO:0003700">
    <property type="term" value="F:DNA-binding transcription factor activity"/>
    <property type="evidence" value="ECO:0007669"/>
    <property type="project" value="InterPro"/>
</dbReference>
<dbReference type="PANTHER" id="PTHR47894">
    <property type="entry name" value="HTH-TYPE TRANSCRIPTIONAL REGULATOR GADX"/>
    <property type="match status" value="1"/>
</dbReference>
<keyword evidence="6" id="KW-1185">Reference proteome</keyword>
<dbReference type="GO" id="GO:0000976">
    <property type="term" value="F:transcription cis-regulatory region binding"/>
    <property type="evidence" value="ECO:0007669"/>
    <property type="project" value="TreeGrafter"/>
</dbReference>
<dbReference type="EMBL" id="NMPM01000021">
    <property type="protein sequence ID" value="PAV26470.1"/>
    <property type="molecule type" value="Genomic_DNA"/>
</dbReference>
<dbReference type="Pfam" id="PF12833">
    <property type="entry name" value="HTH_18"/>
    <property type="match status" value="1"/>
</dbReference>
<dbReference type="PRINTS" id="PR00032">
    <property type="entry name" value="HTHARAC"/>
</dbReference>
<keyword evidence="2" id="KW-0238">DNA-binding</keyword>
<organism evidence="5 6">
    <name type="scientific">Tamilnaduibacter salinus</name>
    <dbReference type="NCBI Taxonomy" id="1484056"/>
    <lineage>
        <taxon>Bacteria</taxon>
        <taxon>Pseudomonadati</taxon>
        <taxon>Pseudomonadota</taxon>
        <taxon>Gammaproteobacteria</taxon>
        <taxon>Pseudomonadales</taxon>
        <taxon>Marinobacteraceae</taxon>
        <taxon>Tamilnaduibacter</taxon>
    </lineage>
</organism>
<dbReference type="SUPFAM" id="SSF46689">
    <property type="entry name" value="Homeodomain-like"/>
    <property type="match status" value="1"/>
</dbReference>
<reference evidence="5 6" key="1">
    <citation type="submission" date="2017-07" db="EMBL/GenBank/DDBJ databases">
        <title>Tamlnaduibacter salinus (Mi-7) genome sequencing.</title>
        <authorList>
            <person name="Verma A."/>
            <person name="Krishnamurthi S."/>
        </authorList>
    </citation>
    <scope>NUCLEOTIDE SEQUENCE [LARGE SCALE GENOMIC DNA]</scope>
    <source>
        <strain evidence="5 6">Mi-7</strain>
    </source>
</reference>
<dbReference type="Proteomes" id="UP000218332">
    <property type="component" value="Unassembled WGS sequence"/>
</dbReference>
<dbReference type="PANTHER" id="PTHR47894:SF1">
    <property type="entry name" value="HTH-TYPE TRANSCRIPTIONAL REGULATOR VQSM"/>
    <property type="match status" value="1"/>
</dbReference>
<sequence>MTQNSTLGTVSVAAIRQYLRAADHHGIATPPLLRAAGLSETDLGADDDRVDGARFQTFLRHLCDSADDPVFGLRTGDFVEPGSYSVLGYITMSCATLGEAVQRITPYERLVGDMGLTRIEQHGDEVHLVWQCAYTDPVVRAHMTDNVFGSWINYARWLGGESDAGPIRVALERPSPGERWEHTYRQRWGCAVHFEASDNRVVTDAALLSEPLRHPAPSLRRTLEAHARDQMAAIDSDTTLVTRARVAIRHHLLQGVTRQDLIANELGMTSRTLQRRLSQEGVSYQQVLDEVRQSLAEDYLQRTDLPIPDIALRLGFSETTSFHRYFRHRVGTTPGEFRQQAPRQDS</sequence>
<dbReference type="PROSITE" id="PS01124">
    <property type="entry name" value="HTH_ARAC_FAMILY_2"/>
    <property type="match status" value="1"/>
</dbReference>
<dbReference type="GO" id="GO:0005829">
    <property type="term" value="C:cytosol"/>
    <property type="evidence" value="ECO:0007669"/>
    <property type="project" value="TreeGrafter"/>
</dbReference>
<dbReference type="InterPro" id="IPR018060">
    <property type="entry name" value="HTH_AraC"/>
</dbReference>
<dbReference type="Pfam" id="PF12625">
    <property type="entry name" value="Arabinose_bd"/>
    <property type="match status" value="1"/>
</dbReference>
<evidence type="ECO:0000259" key="4">
    <source>
        <dbReference type="PROSITE" id="PS01124"/>
    </source>
</evidence>
<evidence type="ECO:0000256" key="2">
    <source>
        <dbReference type="ARBA" id="ARBA00023125"/>
    </source>
</evidence>
<protein>
    <submittedName>
        <fullName evidence="5">AraC family transcriptional regulator</fullName>
    </submittedName>
</protein>
<dbReference type="InterPro" id="IPR009057">
    <property type="entry name" value="Homeodomain-like_sf"/>
</dbReference>
<proteinExistence type="predicted"/>
<dbReference type="Gene3D" id="1.10.10.60">
    <property type="entry name" value="Homeodomain-like"/>
    <property type="match status" value="1"/>
</dbReference>
<comment type="caution">
    <text evidence="5">The sequence shown here is derived from an EMBL/GenBank/DDBJ whole genome shotgun (WGS) entry which is preliminary data.</text>
</comment>
<evidence type="ECO:0000313" key="6">
    <source>
        <dbReference type="Proteomes" id="UP000218332"/>
    </source>
</evidence>
<name>A0A2A2I5S0_9GAMM</name>
<gene>
    <name evidence="5" type="ORF">CF392_05410</name>
</gene>
<dbReference type="RefSeq" id="WP_095610451.1">
    <property type="nucleotide sequence ID" value="NZ_NMPM01000021.1"/>
</dbReference>
<dbReference type="AlphaFoldDB" id="A0A2A2I5S0"/>
<dbReference type="InterPro" id="IPR032687">
    <property type="entry name" value="AraC-type_N"/>
</dbReference>
<evidence type="ECO:0000313" key="5">
    <source>
        <dbReference type="EMBL" id="PAV26470.1"/>
    </source>
</evidence>
<evidence type="ECO:0000256" key="3">
    <source>
        <dbReference type="ARBA" id="ARBA00023163"/>
    </source>
</evidence>
<accession>A0A2A2I5S0</accession>
<feature type="domain" description="HTH araC/xylS-type" evidence="4">
    <location>
        <begin position="242"/>
        <end position="340"/>
    </location>
</feature>
<dbReference type="InterPro" id="IPR020449">
    <property type="entry name" value="Tscrpt_reg_AraC-type_HTH"/>
</dbReference>
<keyword evidence="1" id="KW-0805">Transcription regulation</keyword>
<keyword evidence="3" id="KW-0804">Transcription</keyword>